<dbReference type="KEGG" id="pxv:FXF36_15245"/>
<proteinExistence type="predicted"/>
<dbReference type="AlphaFoldDB" id="A0A5P6VUF9"/>
<dbReference type="EMBL" id="CP043028">
    <property type="protein sequence ID" value="QFJ56283.1"/>
    <property type="molecule type" value="Genomic_DNA"/>
</dbReference>
<protein>
    <submittedName>
        <fullName evidence="2">AAA family ATPase</fullName>
    </submittedName>
</protein>
<evidence type="ECO:0000259" key="1">
    <source>
        <dbReference type="Pfam" id="PF09820"/>
    </source>
</evidence>
<dbReference type="Pfam" id="PF09820">
    <property type="entry name" value="AAA-ATPase_like"/>
    <property type="match status" value="1"/>
</dbReference>
<organism evidence="2 3">
    <name type="scientific">Pseudobutyrivibrio xylanivorans</name>
    <dbReference type="NCBI Taxonomy" id="185007"/>
    <lineage>
        <taxon>Bacteria</taxon>
        <taxon>Bacillati</taxon>
        <taxon>Bacillota</taxon>
        <taxon>Clostridia</taxon>
        <taxon>Lachnospirales</taxon>
        <taxon>Lachnospiraceae</taxon>
        <taxon>Pseudobutyrivibrio</taxon>
    </lineage>
</organism>
<feature type="domain" description="AAA-ATPase-like" evidence="1">
    <location>
        <begin position="9"/>
        <end position="74"/>
    </location>
</feature>
<evidence type="ECO:0000313" key="3">
    <source>
        <dbReference type="Proteomes" id="UP000327030"/>
    </source>
</evidence>
<dbReference type="InterPro" id="IPR018631">
    <property type="entry name" value="AAA-ATPase-like_dom"/>
</dbReference>
<sequence>MYLNPGNEGFKNIINGIYRDKTGLIDVVNSTINTPDKLTCISRPRRFGKSYAAKMLSAYYDKSCSDSKELFSKSDYEISKKIRLKSI</sequence>
<gene>
    <name evidence="2" type="ORF">FXF36_15245</name>
</gene>
<dbReference type="Proteomes" id="UP000327030">
    <property type="component" value="Chromosome 1"/>
</dbReference>
<evidence type="ECO:0000313" key="2">
    <source>
        <dbReference type="EMBL" id="QFJ56283.1"/>
    </source>
</evidence>
<name>A0A5P6VUF9_PSEXY</name>
<reference evidence="3" key="1">
    <citation type="submission" date="2019-08" db="EMBL/GenBank/DDBJ databases">
        <title>Complete Genome Sequence of the Polysaccharide-Degrading Rumen Bacterium Pseudobutyrivibrio xylanivorans MA3014.</title>
        <authorList>
            <person name="Palevich N."/>
            <person name="Maclean P.H."/>
            <person name="Kelly W.J."/>
            <person name="Leahy S.C."/>
            <person name="Rakonjac J."/>
            <person name="Attwood G.T."/>
        </authorList>
    </citation>
    <scope>NUCLEOTIDE SEQUENCE [LARGE SCALE GENOMIC DNA]</scope>
    <source>
        <strain evidence="3">MA3014</strain>
    </source>
</reference>
<accession>A0A5P6VUF9</accession>
<dbReference type="OrthoDB" id="1650748at2"/>